<feature type="region of interest" description="Disordered" evidence="1">
    <location>
        <begin position="1"/>
        <end position="20"/>
    </location>
</feature>
<evidence type="ECO:0000256" key="2">
    <source>
        <dbReference type="SAM" id="Phobius"/>
    </source>
</evidence>
<accession>A0A9P0Q9T4</accession>
<dbReference type="Proteomes" id="UP001152888">
    <property type="component" value="Unassembled WGS sequence"/>
</dbReference>
<organism evidence="3 4">
    <name type="scientific">Acanthoscelides obtectus</name>
    <name type="common">Bean weevil</name>
    <name type="synonym">Bruchus obtectus</name>
    <dbReference type="NCBI Taxonomy" id="200917"/>
    <lineage>
        <taxon>Eukaryota</taxon>
        <taxon>Metazoa</taxon>
        <taxon>Ecdysozoa</taxon>
        <taxon>Arthropoda</taxon>
        <taxon>Hexapoda</taxon>
        <taxon>Insecta</taxon>
        <taxon>Pterygota</taxon>
        <taxon>Neoptera</taxon>
        <taxon>Endopterygota</taxon>
        <taxon>Coleoptera</taxon>
        <taxon>Polyphaga</taxon>
        <taxon>Cucujiformia</taxon>
        <taxon>Chrysomeloidea</taxon>
        <taxon>Chrysomelidae</taxon>
        <taxon>Bruchinae</taxon>
        <taxon>Bruchini</taxon>
        <taxon>Acanthoscelides</taxon>
    </lineage>
</organism>
<keyword evidence="4" id="KW-1185">Reference proteome</keyword>
<feature type="compositionally biased region" description="Basic and acidic residues" evidence="1">
    <location>
        <begin position="1"/>
        <end position="12"/>
    </location>
</feature>
<proteinExistence type="predicted"/>
<comment type="caution">
    <text evidence="3">The sequence shown here is derived from an EMBL/GenBank/DDBJ whole genome shotgun (WGS) entry which is preliminary data.</text>
</comment>
<keyword evidence="2" id="KW-0812">Transmembrane</keyword>
<name>A0A9P0Q9T4_ACAOB</name>
<gene>
    <name evidence="3" type="ORF">ACAOBT_LOCUS34354</name>
</gene>
<keyword evidence="2" id="KW-1133">Transmembrane helix</keyword>
<keyword evidence="2" id="KW-0472">Membrane</keyword>
<dbReference type="AlphaFoldDB" id="A0A9P0Q9T4"/>
<protein>
    <submittedName>
        <fullName evidence="3">Uncharacterized protein</fullName>
    </submittedName>
</protein>
<sequence length="72" mass="7900">MNHSTGRAERPPRFGNRLATPIGGTAQKSIYLVYSTFLVSAMAWFIRNGGSPIMAFTSSSGDMVWFPIVDKC</sequence>
<dbReference type="EMBL" id="CAKOFQ010008554">
    <property type="protein sequence ID" value="CAH2014776.1"/>
    <property type="molecule type" value="Genomic_DNA"/>
</dbReference>
<dbReference type="OrthoDB" id="9988752at2759"/>
<evidence type="ECO:0000313" key="3">
    <source>
        <dbReference type="EMBL" id="CAH2014776.1"/>
    </source>
</evidence>
<feature type="transmembrane region" description="Helical" evidence="2">
    <location>
        <begin position="29"/>
        <end position="46"/>
    </location>
</feature>
<reference evidence="3" key="1">
    <citation type="submission" date="2022-03" db="EMBL/GenBank/DDBJ databases">
        <authorList>
            <person name="Sayadi A."/>
        </authorList>
    </citation>
    <scope>NUCLEOTIDE SEQUENCE</scope>
</reference>
<evidence type="ECO:0000313" key="4">
    <source>
        <dbReference type="Proteomes" id="UP001152888"/>
    </source>
</evidence>
<evidence type="ECO:0000256" key="1">
    <source>
        <dbReference type="SAM" id="MobiDB-lite"/>
    </source>
</evidence>